<gene>
    <name evidence="10" type="ORF">K493DRAFT_284308</name>
</gene>
<dbReference type="GO" id="GO:0061685">
    <property type="term" value="F:diphthine methylesterase activity"/>
    <property type="evidence" value="ECO:0007669"/>
    <property type="project" value="UniProtKB-EC"/>
</dbReference>
<dbReference type="Proteomes" id="UP000193498">
    <property type="component" value="Unassembled WGS sequence"/>
</dbReference>
<feature type="region of interest" description="Disordered" evidence="9">
    <location>
        <begin position="47"/>
        <end position="66"/>
    </location>
</feature>
<dbReference type="InterPro" id="IPR019775">
    <property type="entry name" value="WD40_repeat_CS"/>
</dbReference>
<dbReference type="Gene3D" id="2.130.10.10">
    <property type="entry name" value="YVTN repeat-like/Quinoprotein amine dehydrogenase"/>
    <property type="match status" value="1"/>
</dbReference>
<dbReference type="AlphaFoldDB" id="A0A1Y1Y760"/>
<dbReference type="InterPro" id="IPR015943">
    <property type="entry name" value="WD40/YVTN_repeat-like_dom_sf"/>
</dbReference>
<comment type="similarity">
    <text evidence="5">Belongs to the DPH7 family.</text>
</comment>
<dbReference type="EMBL" id="MCFE01000221">
    <property type="protein sequence ID" value="ORX93843.1"/>
    <property type="molecule type" value="Genomic_DNA"/>
</dbReference>
<dbReference type="PANTHER" id="PTHR46042">
    <property type="entry name" value="DIPHTHINE METHYLTRANSFERASE"/>
    <property type="match status" value="1"/>
</dbReference>
<keyword evidence="3" id="KW-0677">Repeat</keyword>
<evidence type="ECO:0000256" key="3">
    <source>
        <dbReference type="ARBA" id="ARBA00022737"/>
    </source>
</evidence>
<feature type="repeat" description="WD" evidence="8">
    <location>
        <begin position="234"/>
        <end position="276"/>
    </location>
</feature>
<dbReference type="FunCoup" id="A0A1Y1Y760">
    <property type="interactions" value="1382"/>
</dbReference>
<dbReference type="GO" id="GO:0005737">
    <property type="term" value="C:cytoplasm"/>
    <property type="evidence" value="ECO:0007669"/>
    <property type="project" value="TreeGrafter"/>
</dbReference>
<sequence>MSEVNQCNSLFHLDTEYSADSIEGCPIPGYSDFLVCGTYQLKKPEIDEQDTEVAEGDEEEEKSDKPMKRVGRLLSYLIQDGESPELIEKCRIETAAILDLKWCHHAINDLPVLGQVDSIGNLSLYTLNKEGGLSLLDEYSTNDEGVLSLSLDWSNRVSGSAPQIVVSQSDGQIILFDHGERGLTVVDQWKGHDLEAWIAGFDYWNTNTIFTGADDCKFKVWDARLGFTAPTLTSKIHQAGVCSVQSNPHQEHLLATGSYDENVYIWDTRSMRRPLQDVHVGGGVWRLKWHPTEANTLLAGCMHNGFHILDIEGFESGNLSSQVRSSFMAHESLAYGCDWSYQPNSNLVASCSFYDHVLHLWYDPRASKPIDTKDTNLRVASDY</sequence>
<accession>A0A1Y1Y760</accession>
<dbReference type="SUPFAM" id="SSF50978">
    <property type="entry name" value="WD40 repeat-like"/>
    <property type="match status" value="1"/>
</dbReference>
<keyword evidence="4" id="KW-0378">Hydrolase</keyword>
<dbReference type="InterPro" id="IPR001680">
    <property type="entry name" value="WD40_rpt"/>
</dbReference>
<evidence type="ECO:0000313" key="11">
    <source>
        <dbReference type="Proteomes" id="UP000193498"/>
    </source>
</evidence>
<evidence type="ECO:0000256" key="2">
    <source>
        <dbReference type="ARBA" id="ARBA00022574"/>
    </source>
</evidence>
<dbReference type="Pfam" id="PF00400">
    <property type="entry name" value="WD40"/>
    <property type="match status" value="2"/>
</dbReference>
<dbReference type="PANTHER" id="PTHR46042:SF1">
    <property type="entry name" value="DIPHTHINE METHYLTRANSFERASE"/>
    <property type="match status" value="1"/>
</dbReference>
<feature type="compositionally biased region" description="Acidic residues" evidence="9">
    <location>
        <begin position="47"/>
        <end position="61"/>
    </location>
</feature>
<keyword evidence="11" id="KW-1185">Reference proteome</keyword>
<dbReference type="PROSITE" id="PS50294">
    <property type="entry name" value="WD_REPEATS_REGION"/>
    <property type="match status" value="1"/>
</dbReference>
<evidence type="ECO:0000256" key="4">
    <source>
        <dbReference type="ARBA" id="ARBA00022801"/>
    </source>
</evidence>
<evidence type="ECO:0000256" key="7">
    <source>
        <dbReference type="ARBA" id="ARBA00047551"/>
    </source>
</evidence>
<reference evidence="10 11" key="1">
    <citation type="submission" date="2016-07" db="EMBL/GenBank/DDBJ databases">
        <title>Pervasive Adenine N6-methylation of Active Genes in Fungi.</title>
        <authorList>
            <consortium name="DOE Joint Genome Institute"/>
            <person name="Mondo S.J."/>
            <person name="Dannebaum R.O."/>
            <person name="Kuo R.C."/>
            <person name="Labutti K."/>
            <person name="Haridas S."/>
            <person name="Kuo A."/>
            <person name="Salamov A."/>
            <person name="Ahrendt S.R."/>
            <person name="Lipzen A."/>
            <person name="Sullivan W."/>
            <person name="Andreopoulos W.B."/>
            <person name="Clum A."/>
            <person name="Lindquist E."/>
            <person name="Daum C."/>
            <person name="Ramamoorthy G.K."/>
            <person name="Gryganskyi A."/>
            <person name="Culley D."/>
            <person name="Magnuson J.K."/>
            <person name="James T.Y."/>
            <person name="O'Malley M.A."/>
            <person name="Stajich J.E."/>
            <person name="Spatafora J.W."/>
            <person name="Visel A."/>
            <person name="Grigoriev I.V."/>
        </authorList>
    </citation>
    <scope>NUCLEOTIDE SEQUENCE [LARGE SCALE GENOMIC DNA]</scope>
    <source>
        <strain evidence="10 11">CBS 931.73</strain>
    </source>
</reference>
<dbReference type="InterPro" id="IPR052415">
    <property type="entry name" value="Diphthine_MTase"/>
</dbReference>
<comment type="catalytic activity">
    <reaction evidence="7">
        <text>diphthine methyl ester-[translation elongation factor 2] + H2O = diphthine-[translation elongation factor 2] + methanol + H(+)</text>
        <dbReference type="Rhea" id="RHEA:42656"/>
        <dbReference type="Rhea" id="RHEA-COMP:10172"/>
        <dbReference type="Rhea" id="RHEA-COMP:10173"/>
        <dbReference type="ChEBI" id="CHEBI:15377"/>
        <dbReference type="ChEBI" id="CHEBI:15378"/>
        <dbReference type="ChEBI" id="CHEBI:17790"/>
        <dbReference type="ChEBI" id="CHEBI:79005"/>
        <dbReference type="ChEBI" id="CHEBI:82696"/>
        <dbReference type="EC" id="3.1.1.97"/>
    </reaction>
</comment>
<dbReference type="SMART" id="SM00320">
    <property type="entry name" value="WD40"/>
    <property type="match status" value="5"/>
</dbReference>
<dbReference type="STRING" id="1314790.A0A1Y1Y760"/>
<evidence type="ECO:0000256" key="6">
    <source>
        <dbReference type="ARBA" id="ARBA00039131"/>
    </source>
</evidence>
<comment type="caution">
    <text evidence="10">The sequence shown here is derived from an EMBL/GenBank/DDBJ whole genome shotgun (WGS) entry which is preliminary data.</text>
</comment>
<dbReference type="EC" id="3.1.1.97" evidence="6"/>
<evidence type="ECO:0000313" key="10">
    <source>
        <dbReference type="EMBL" id="ORX93843.1"/>
    </source>
</evidence>
<protein>
    <recommendedName>
        <fullName evidence="6">methylated diphthine methylhydrolase</fullName>
        <ecNumber evidence="6">3.1.1.97</ecNumber>
    </recommendedName>
</protein>
<organism evidence="10 11">
    <name type="scientific">Basidiobolus meristosporus CBS 931.73</name>
    <dbReference type="NCBI Taxonomy" id="1314790"/>
    <lineage>
        <taxon>Eukaryota</taxon>
        <taxon>Fungi</taxon>
        <taxon>Fungi incertae sedis</taxon>
        <taxon>Zoopagomycota</taxon>
        <taxon>Entomophthoromycotina</taxon>
        <taxon>Basidiobolomycetes</taxon>
        <taxon>Basidiobolales</taxon>
        <taxon>Basidiobolaceae</taxon>
        <taxon>Basidiobolus</taxon>
    </lineage>
</organism>
<comment type="pathway">
    <text evidence="1">Protein modification; peptidyl-diphthamide biosynthesis.</text>
</comment>
<proteinExistence type="inferred from homology"/>
<dbReference type="InterPro" id="IPR036322">
    <property type="entry name" value="WD40_repeat_dom_sf"/>
</dbReference>
<dbReference type="GO" id="GO:0017183">
    <property type="term" value="P:protein histidyl modification to diphthamide"/>
    <property type="evidence" value="ECO:0007669"/>
    <property type="project" value="TreeGrafter"/>
</dbReference>
<evidence type="ECO:0000256" key="9">
    <source>
        <dbReference type="SAM" id="MobiDB-lite"/>
    </source>
</evidence>
<evidence type="ECO:0000256" key="1">
    <source>
        <dbReference type="ARBA" id="ARBA00005156"/>
    </source>
</evidence>
<keyword evidence="2 8" id="KW-0853">WD repeat</keyword>
<dbReference type="InParanoid" id="A0A1Y1Y760"/>
<name>A0A1Y1Y760_9FUNG</name>
<dbReference type="PROSITE" id="PS00678">
    <property type="entry name" value="WD_REPEATS_1"/>
    <property type="match status" value="1"/>
</dbReference>
<evidence type="ECO:0000256" key="5">
    <source>
        <dbReference type="ARBA" id="ARBA00038092"/>
    </source>
</evidence>
<dbReference type="PROSITE" id="PS50082">
    <property type="entry name" value="WD_REPEATS_2"/>
    <property type="match status" value="1"/>
</dbReference>
<evidence type="ECO:0000256" key="8">
    <source>
        <dbReference type="PROSITE-ProRule" id="PRU00221"/>
    </source>
</evidence>
<dbReference type="OrthoDB" id="1930760at2759"/>